<dbReference type="SUPFAM" id="SSF52025">
    <property type="entry name" value="PA domain"/>
    <property type="match status" value="1"/>
</dbReference>
<name>A0A9D4L9N7_DREPO</name>
<evidence type="ECO:0000313" key="23">
    <source>
        <dbReference type="EMBL" id="KAH3853077.1"/>
    </source>
</evidence>
<evidence type="ECO:0000256" key="2">
    <source>
        <dbReference type="ARBA" id="ARBA00004401"/>
    </source>
</evidence>
<evidence type="ECO:0000313" key="24">
    <source>
        <dbReference type="Proteomes" id="UP000828390"/>
    </source>
</evidence>
<proteinExistence type="inferred from homology"/>
<dbReference type="InterPro" id="IPR046450">
    <property type="entry name" value="PA_dom_sf"/>
</dbReference>
<sequence>MDISRERMFSSQETLQKPTNKKRVIIIISSVAIATFIVGILIGRFATCPKQEQQDRKGLYLPNVSAKLMRDEDTSIIDEVINSISADNIRAHLRDLSLFPHIAGQEQNHQLALDLKDFWLKEGVDHVTLTPYNVLLSYPNMSDLNFVELLDEHSSTLYKSNLTEPILRPEENQTNVVPPFNAYSAPGDVTGDIVYVNYARVEDFEYLEKNKSIHVTGKIVMARYGKIFRGDKVHMAEMRGAKGVILFSDPADITDNGDMNQVYPHGWWLPPSGTQRGTVYIGDGDPLTADYPAIGTAYRKEDPTNYLPKIPVHPIGYGIAVHLMESLGGEKVPLEWRGLMNTTYRFGNTFKNNGSKARIHVSTSSQRVDVYNAIGIIRGEFEPDRYVILGNHRDAWVFGALDPSSGTAVMMEVARVLGNLVKTGKWRPRRSIMFCSWGAEEYGLIGSTEWVEHYTKTLGARAVAYLNVDIAVEGNFTLDAAGTPLTHKTLFAATKKVPNPNAEEVQAGRKTVYDTWVKTFNGSHGNPAVSLPGSGSDYAPFRDRLGIPVMDFRFTFHPSMKVSTYPMYHSAYETFYLVDTIMDRGFKRHRAVGQIWVEMARHLADSLIIPFDVMDYSALLQDLVKTFLTRFEVEMKNQTLDATKLREVADNFTQATKDFTTAIQHANLEDPYVVRRINDQLMQLDRAFLDPAGLPGRRLKRHILLAESIVDSYSGSSFPGLSDALVEIQQGNNVTEQWDIVRQHYSVILFAIQSAASTLKDVTDFMVDYY</sequence>
<keyword evidence="9" id="KW-0378">Hydrolase</keyword>
<evidence type="ECO:0000256" key="17">
    <source>
        <dbReference type="ARBA" id="ARBA00052003"/>
    </source>
</evidence>
<dbReference type="GO" id="GO:0006508">
    <property type="term" value="P:proteolysis"/>
    <property type="evidence" value="ECO:0007669"/>
    <property type="project" value="UniProtKB-KW"/>
</dbReference>
<dbReference type="Gene3D" id="3.40.630.10">
    <property type="entry name" value="Zn peptidases"/>
    <property type="match status" value="1"/>
</dbReference>
<evidence type="ECO:0000256" key="8">
    <source>
        <dbReference type="ARBA" id="ARBA00022723"/>
    </source>
</evidence>
<evidence type="ECO:0000256" key="3">
    <source>
        <dbReference type="ARBA" id="ARBA00005634"/>
    </source>
</evidence>
<keyword evidence="12 19" id="KW-1133">Transmembrane helix</keyword>
<dbReference type="FunFam" id="3.40.630.10:FF:000089">
    <property type="entry name" value="N-acetylated alpha-linked acidic dipeptidase like 1"/>
    <property type="match status" value="1"/>
</dbReference>
<evidence type="ECO:0000256" key="16">
    <source>
        <dbReference type="ARBA" id="ARBA00023180"/>
    </source>
</evidence>
<reference evidence="23" key="2">
    <citation type="submission" date="2020-11" db="EMBL/GenBank/DDBJ databases">
        <authorList>
            <person name="McCartney M.A."/>
            <person name="Auch B."/>
            <person name="Kono T."/>
            <person name="Mallez S."/>
            <person name="Becker A."/>
            <person name="Gohl D.M."/>
            <person name="Silverstein K.A.T."/>
            <person name="Koren S."/>
            <person name="Bechman K.B."/>
            <person name="Herman A."/>
            <person name="Abrahante J.E."/>
            <person name="Garbe J."/>
        </authorList>
    </citation>
    <scope>NUCLEOTIDE SEQUENCE</scope>
    <source>
        <strain evidence="23">Duluth1</strain>
        <tissue evidence="23">Whole animal</tissue>
    </source>
</reference>
<dbReference type="AlphaFoldDB" id="A0A9D4L9N7"/>
<reference evidence="23" key="1">
    <citation type="journal article" date="2019" name="bioRxiv">
        <title>The Genome of the Zebra Mussel, Dreissena polymorpha: A Resource for Invasive Species Research.</title>
        <authorList>
            <person name="McCartney M.A."/>
            <person name="Auch B."/>
            <person name="Kono T."/>
            <person name="Mallez S."/>
            <person name="Zhang Y."/>
            <person name="Obille A."/>
            <person name="Becker A."/>
            <person name="Abrahante J.E."/>
            <person name="Garbe J."/>
            <person name="Badalamenti J.P."/>
            <person name="Herman A."/>
            <person name="Mangelson H."/>
            <person name="Liachko I."/>
            <person name="Sullivan S."/>
            <person name="Sone E.D."/>
            <person name="Koren S."/>
            <person name="Silverstein K.A.T."/>
            <person name="Beckman K.B."/>
            <person name="Gohl D.M."/>
        </authorList>
    </citation>
    <scope>NUCLEOTIDE SEQUENCE</scope>
    <source>
        <strain evidence="23">Duluth1</strain>
        <tissue evidence="23">Whole animal</tissue>
    </source>
</reference>
<keyword evidence="24" id="KW-1185">Reference proteome</keyword>
<dbReference type="FunFam" id="3.50.30.30:FF:000002">
    <property type="entry name" value="N-acetylated-alpha-linked acidic dipeptidase 2"/>
    <property type="match status" value="1"/>
</dbReference>
<dbReference type="GO" id="GO:0016805">
    <property type="term" value="F:dipeptidase activity"/>
    <property type="evidence" value="ECO:0007669"/>
    <property type="project" value="UniProtKB-KW"/>
</dbReference>
<feature type="transmembrane region" description="Helical" evidence="19">
    <location>
        <begin position="24"/>
        <end position="46"/>
    </location>
</feature>
<evidence type="ECO:0000256" key="19">
    <source>
        <dbReference type="SAM" id="Phobius"/>
    </source>
</evidence>
<dbReference type="InterPro" id="IPR036757">
    <property type="entry name" value="TFR-like_dimer_dom_sf"/>
</dbReference>
<keyword evidence="10" id="KW-0862">Zinc</keyword>
<dbReference type="Pfam" id="PF02225">
    <property type="entry name" value="PA"/>
    <property type="match status" value="1"/>
</dbReference>
<keyword evidence="11" id="KW-0735">Signal-anchor</keyword>
<dbReference type="FunFam" id="1.20.930.40:FF:000001">
    <property type="entry name" value="N-acetylated-alpha-linked acidic dipeptidase 2"/>
    <property type="match status" value="1"/>
</dbReference>
<keyword evidence="7 19" id="KW-0812">Transmembrane</keyword>
<comment type="subunit">
    <text evidence="4">Homodimer.</text>
</comment>
<comment type="caution">
    <text evidence="23">The sequence shown here is derived from an EMBL/GenBank/DDBJ whole genome shotgun (WGS) entry which is preliminary data.</text>
</comment>
<keyword evidence="15 19" id="KW-0472">Membrane</keyword>
<evidence type="ECO:0000256" key="4">
    <source>
        <dbReference type="ARBA" id="ARBA00011738"/>
    </source>
</evidence>
<evidence type="ECO:0000259" key="22">
    <source>
        <dbReference type="Pfam" id="PF04389"/>
    </source>
</evidence>
<dbReference type="OrthoDB" id="5841748at2759"/>
<comment type="cofactor">
    <cofactor evidence="1">
        <name>Zn(2+)</name>
        <dbReference type="ChEBI" id="CHEBI:29105"/>
    </cofactor>
</comment>
<dbReference type="Gene3D" id="1.20.930.40">
    <property type="entry name" value="Transferrin receptor-like, dimerisation domain"/>
    <property type="match status" value="1"/>
</dbReference>
<keyword evidence="16" id="KW-0325">Glycoprotein</keyword>
<evidence type="ECO:0000256" key="12">
    <source>
        <dbReference type="ARBA" id="ARBA00022989"/>
    </source>
</evidence>
<evidence type="ECO:0000256" key="18">
    <source>
        <dbReference type="ARBA" id="ARBA00066561"/>
    </source>
</evidence>
<dbReference type="PANTHER" id="PTHR10404:SF77">
    <property type="entry name" value="GLUTAMATE CARBOXYPEPTIDASE 2 HOMOLOG"/>
    <property type="match status" value="1"/>
</dbReference>
<dbReference type="Gene3D" id="3.50.30.30">
    <property type="match status" value="1"/>
</dbReference>
<dbReference type="PANTHER" id="PTHR10404">
    <property type="entry name" value="N-ACETYLATED-ALPHA-LINKED ACIDIC DIPEPTIDASE"/>
    <property type="match status" value="1"/>
</dbReference>
<dbReference type="Proteomes" id="UP000828390">
    <property type="component" value="Unassembled WGS sequence"/>
</dbReference>
<dbReference type="Pfam" id="PF04389">
    <property type="entry name" value="Peptidase_M28"/>
    <property type="match status" value="1"/>
</dbReference>
<dbReference type="SUPFAM" id="SSF47672">
    <property type="entry name" value="Transferrin receptor-like dimerisation domain"/>
    <property type="match status" value="1"/>
</dbReference>
<keyword evidence="8" id="KW-0479">Metal-binding</keyword>
<protein>
    <recommendedName>
        <fullName evidence="18">glutamate carboxypeptidase II</fullName>
        <ecNumber evidence="18">3.4.17.21</ecNumber>
    </recommendedName>
</protein>
<evidence type="ECO:0000256" key="15">
    <source>
        <dbReference type="ARBA" id="ARBA00023136"/>
    </source>
</evidence>
<accession>A0A9D4L9N7</accession>
<dbReference type="EMBL" id="JAIWYP010000003">
    <property type="protein sequence ID" value="KAH3853077.1"/>
    <property type="molecule type" value="Genomic_DNA"/>
</dbReference>
<evidence type="ECO:0000256" key="7">
    <source>
        <dbReference type="ARBA" id="ARBA00022692"/>
    </source>
</evidence>
<comment type="similarity">
    <text evidence="3">Belongs to the peptidase M28 family. M28B subfamily.</text>
</comment>
<evidence type="ECO:0000256" key="14">
    <source>
        <dbReference type="ARBA" id="ARBA00023049"/>
    </source>
</evidence>
<dbReference type="InterPro" id="IPR007484">
    <property type="entry name" value="Peptidase_M28"/>
</dbReference>
<feature type="domain" description="PA" evidence="20">
    <location>
        <begin position="189"/>
        <end position="277"/>
    </location>
</feature>
<dbReference type="SUPFAM" id="SSF53187">
    <property type="entry name" value="Zn-dependent exopeptidases"/>
    <property type="match status" value="1"/>
</dbReference>
<dbReference type="InterPro" id="IPR039373">
    <property type="entry name" value="Peptidase_M28B"/>
</dbReference>
<dbReference type="InterPro" id="IPR003137">
    <property type="entry name" value="PA_domain"/>
</dbReference>
<keyword evidence="13" id="KW-0224">Dipeptidase</keyword>
<dbReference type="GO" id="GO:0046872">
    <property type="term" value="F:metal ion binding"/>
    <property type="evidence" value="ECO:0007669"/>
    <property type="project" value="UniProtKB-KW"/>
</dbReference>
<dbReference type="InterPro" id="IPR007365">
    <property type="entry name" value="TFR-like_dimer_dom"/>
</dbReference>
<evidence type="ECO:0000256" key="5">
    <source>
        <dbReference type="ARBA" id="ARBA00022475"/>
    </source>
</evidence>
<evidence type="ECO:0000256" key="1">
    <source>
        <dbReference type="ARBA" id="ARBA00001947"/>
    </source>
</evidence>
<comment type="catalytic activity">
    <reaction evidence="17">
        <text>Release of an unsubstituted, C-terminal glutamyl residue, typically from Ac-Asp-Glu or folylpoly-gamma-glutamates.</text>
        <dbReference type="EC" id="3.4.17.21"/>
    </reaction>
</comment>
<gene>
    <name evidence="23" type="ORF">DPMN_095600</name>
</gene>
<dbReference type="CDD" id="cd08022">
    <property type="entry name" value="M28_PSMA_like"/>
    <property type="match status" value="1"/>
</dbReference>
<dbReference type="GO" id="GO:0005886">
    <property type="term" value="C:plasma membrane"/>
    <property type="evidence" value="ECO:0007669"/>
    <property type="project" value="UniProtKB-SubCell"/>
</dbReference>
<feature type="domain" description="Peptidase M28" evidence="22">
    <location>
        <begin position="372"/>
        <end position="575"/>
    </location>
</feature>
<feature type="domain" description="Transferrin receptor-like dimerisation" evidence="21">
    <location>
        <begin position="641"/>
        <end position="760"/>
    </location>
</feature>
<dbReference type="GO" id="GO:0004181">
    <property type="term" value="F:metallocarboxypeptidase activity"/>
    <property type="evidence" value="ECO:0007669"/>
    <property type="project" value="UniProtKB-EC"/>
</dbReference>
<evidence type="ECO:0000256" key="6">
    <source>
        <dbReference type="ARBA" id="ARBA00022670"/>
    </source>
</evidence>
<organism evidence="23 24">
    <name type="scientific">Dreissena polymorpha</name>
    <name type="common">Zebra mussel</name>
    <name type="synonym">Mytilus polymorpha</name>
    <dbReference type="NCBI Taxonomy" id="45954"/>
    <lineage>
        <taxon>Eukaryota</taxon>
        <taxon>Metazoa</taxon>
        <taxon>Spiralia</taxon>
        <taxon>Lophotrochozoa</taxon>
        <taxon>Mollusca</taxon>
        <taxon>Bivalvia</taxon>
        <taxon>Autobranchia</taxon>
        <taxon>Heteroconchia</taxon>
        <taxon>Euheterodonta</taxon>
        <taxon>Imparidentia</taxon>
        <taxon>Neoheterodontei</taxon>
        <taxon>Myida</taxon>
        <taxon>Dreissenoidea</taxon>
        <taxon>Dreissenidae</taxon>
        <taxon>Dreissena</taxon>
    </lineage>
</organism>
<evidence type="ECO:0000256" key="13">
    <source>
        <dbReference type="ARBA" id="ARBA00022997"/>
    </source>
</evidence>
<dbReference type="EC" id="3.4.17.21" evidence="18"/>
<comment type="subcellular location">
    <subcellularLocation>
        <location evidence="2">Cell membrane</location>
        <topology evidence="2">Single-pass type II membrane protein</topology>
    </subcellularLocation>
</comment>
<evidence type="ECO:0000259" key="20">
    <source>
        <dbReference type="Pfam" id="PF02225"/>
    </source>
</evidence>
<evidence type="ECO:0000259" key="21">
    <source>
        <dbReference type="Pfam" id="PF04253"/>
    </source>
</evidence>
<keyword evidence="14" id="KW-0482">Metalloprotease</keyword>
<evidence type="ECO:0000256" key="9">
    <source>
        <dbReference type="ARBA" id="ARBA00022801"/>
    </source>
</evidence>
<dbReference type="Pfam" id="PF04253">
    <property type="entry name" value="TFR_dimer"/>
    <property type="match status" value="1"/>
</dbReference>
<evidence type="ECO:0000256" key="10">
    <source>
        <dbReference type="ARBA" id="ARBA00022833"/>
    </source>
</evidence>
<evidence type="ECO:0000256" key="11">
    <source>
        <dbReference type="ARBA" id="ARBA00022968"/>
    </source>
</evidence>
<keyword evidence="5" id="KW-1003">Cell membrane</keyword>
<dbReference type="CDD" id="cd02121">
    <property type="entry name" value="PA_GCPII_like"/>
    <property type="match status" value="1"/>
</dbReference>
<keyword evidence="6" id="KW-0645">Protease</keyword>